<dbReference type="FunFam" id="3.20.20.100:FF:000002">
    <property type="entry name" value="2,5-diketo-D-gluconic acid reductase A"/>
    <property type="match status" value="1"/>
</dbReference>
<dbReference type="PRINTS" id="PR00069">
    <property type="entry name" value="ALDKETRDTASE"/>
</dbReference>
<dbReference type="NCBIfam" id="NF008377">
    <property type="entry name" value="PRK11172.1"/>
    <property type="match status" value="1"/>
</dbReference>
<evidence type="ECO:0000313" key="10">
    <source>
        <dbReference type="Proteomes" id="UP000233553"/>
    </source>
</evidence>
<sequence>MHIPQFGLGTFRLKDQAVIDSVKTALEVGYRAIDTAQIYENEAAVGQAIAESGVARQDLFLTTKIWVDNFAEDKFIPSLKDSLQKLRTDAVDLTLIHWPAPALGVSIPSVMQLLLEAKQQGLTKQIGISNFNIALTQQAIDSIGVEHIATNQIELSPYLQNRTLVNFLREQNIDVTSYMTLAYGKVLSDPTLLEIAAQHQATTAQVALAWALQNGFAVIPSSTKRENLISNLKAQDLTLSAEEMQLIAQLERNGREVSPEPFAPEWDK</sequence>
<dbReference type="InterPro" id="IPR036812">
    <property type="entry name" value="NAD(P)_OxRdtase_dom_sf"/>
</dbReference>
<dbReference type="OrthoDB" id="9804790at2"/>
<evidence type="ECO:0000256" key="4">
    <source>
        <dbReference type="ARBA" id="ARBA00049445"/>
    </source>
</evidence>
<comment type="catalytic activity">
    <reaction evidence="4">
        <text>hydroxyacetone + NADP(+) = methylglyoxal + NADPH + H(+)</text>
        <dbReference type="Rhea" id="RHEA:27986"/>
        <dbReference type="ChEBI" id="CHEBI:15378"/>
        <dbReference type="ChEBI" id="CHEBI:17158"/>
        <dbReference type="ChEBI" id="CHEBI:27957"/>
        <dbReference type="ChEBI" id="CHEBI:57783"/>
        <dbReference type="ChEBI" id="CHEBI:58349"/>
    </reaction>
</comment>
<feature type="active site" description="Proton donor" evidence="5">
    <location>
        <position position="39"/>
    </location>
</feature>
<evidence type="ECO:0000256" key="1">
    <source>
        <dbReference type="ARBA" id="ARBA00007905"/>
    </source>
</evidence>
<dbReference type="RefSeq" id="WP_070074615.1">
    <property type="nucleotide sequence ID" value="NZ_MKKJ01000001.1"/>
</dbReference>
<feature type="site" description="Lowers pKa of active site Tyr" evidence="7">
    <location>
        <position position="64"/>
    </location>
</feature>
<dbReference type="InterPro" id="IPR023210">
    <property type="entry name" value="NADP_OxRdtase_dom"/>
</dbReference>
<dbReference type="Gene3D" id="3.20.20.100">
    <property type="entry name" value="NADP-dependent oxidoreductase domain"/>
    <property type="match status" value="1"/>
</dbReference>
<dbReference type="PROSITE" id="PS00798">
    <property type="entry name" value="ALDOKETO_REDUCTASE_1"/>
    <property type="match status" value="1"/>
</dbReference>
<dbReference type="Proteomes" id="UP000233553">
    <property type="component" value="Unassembled WGS sequence"/>
</dbReference>
<keyword evidence="2" id="KW-0521">NADP</keyword>
<dbReference type="PIRSF" id="PIRSF000097">
    <property type="entry name" value="AKR"/>
    <property type="match status" value="1"/>
</dbReference>
<dbReference type="InterPro" id="IPR018170">
    <property type="entry name" value="Aldo/ket_reductase_CS"/>
</dbReference>
<feature type="binding site" evidence="6">
    <location>
        <position position="97"/>
    </location>
    <ligand>
        <name>substrate</name>
    </ligand>
</feature>
<dbReference type="Pfam" id="PF00248">
    <property type="entry name" value="Aldo_ket_red"/>
    <property type="match status" value="1"/>
</dbReference>
<dbReference type="EMBL" id="PISJ01000011">
    <property type="protein sequence ID" value="PKF34363.1"/>
    <property type="molecule type" value="Genomic_DNA"/>
</dbReference>
<evidence type="ECO:0000313" key="9">
    <source>
        <dbReference type="EMBL" id="PKF34363.1"/>
    </source>
</evidence>
<dbReference type="AlphaFoldDB" id="A0A1E7RBR1"/>
<evidence type="ECO:0000259" key="8">
    <source>
        <dbReference type="Pfam" id="PF00248"/>
    </source>
</evidence>
<name>A0A1E7RBR1_9GAMM</name>
<evidence type="ECO:0000256" key="7">
    <source>
        <dbReference type="PIRSR" id="PIRSR000097-3"/>
    </source>
</evidence>
<protein>
    <submittedName>
        <fullName evidence="9">2,5-didehydrogluconate reductase DkgB</fullName>
    </submittedName>
</protein>
<reference evidence="9 10" key="1">
    <citation type="submission" date="2017-12" db="EMBL/GenBank/DDBJ databases">
        <title>Draft Genome sequences of multiple microbial strains isolated from spacecraft associated surfaces.</title>
        <authorList>
            <person name="Seuylemezian A."/>
            <person name="Vaishampayan P."/>
            <person name="Venkateswaran K."/>
        </authorList>
    </citation>
    <scope>NUCLEOTIDE SEQUENCE [LARGE SCALE GENOMIC DNA]</scope>
    <source>
        <strain evidence="9 10">2P01AA</strain>
    </source>
</reference>
<dbReference type="SUPFAM" id="SSF51430">
    <property type="entry name" value="NAD(P)-linked oxidoreductase"/>
    <property type="match status" value="1"/>
</dbReference>
<dbReference type="GO" id="GO:0051596">
    <property type="term" value="P:methylglyoxal catabolic process"/>
    <property type="evidence" value="ECO:0007669"/>
    <property type="project" value="TreeGrafter"/>
</dbReference>
<keyword evidence="3" id="KW-0560">Oxidoreductase</keyword>
<evidence type="ECO:0000256" key="3">
    <source>
        <dbReference type="ARBA" id="ARBA00023002"/>
    </source>
</evidence>
<accession>A0A1E7RBR1</accession>
<evidence type="ECO:0000256" key="2">
    <source>
        <dbReference type="ARBA" id="ARBA00022857"/>
    </source>
</evidence>
<evidence type="ECO:0000256" key="5">
    <source>
        <dbReference type="PIRSR" id="PIRSR000097-1"/>
    </source>
</evidence>
<evidence type="ECO:0000256" key="6">
    <source>
        <dbReference type="PIRSR" id="PIRSR000097-2"/>
    </source>
</evidence>
<dbReference type="GO" id="GO:1990002">
    <property type="term" value="F:methylglyoxal reductase (NADPH) (acetol producing) activity"/>
    <property type="evidence" value="ECO:0007669"/>
    <property type="project" value="TreeGrafter"/>
</dbReference>
<organism evidence="9 10">
    <name type="scientific">Acinetobacter proteolyticus</name>
    <dbReference type="NCBI Taxonomy" id="1776741"/>
    <lineage>
        <taxon>Bacteria</taxon>
        <taxon>Pseudomonadati</taxon>
        <taxon>Pseudomonadota</taxon>
        <taxon>Gammaproteobacteria</taxon>
        <taxon>Moraxellales</taxon>
        <taxon>Moraxellaceae</taxon>
        <taxon>Acinetobacter</taxon>
    </lineage>
</organism>
<dbReference type="InterPro" id="IPR020471">
    <property type="entry name" value="AKR"/>
</dbReference>
<comment type="caution">
    <text evidence="9">The sequence shown here is derived from an EMBL/GenBank/DDBJ whole genome shotgun (WGS) entry which is preliminary data.</text>
</comment>
<gene>
    <name evidence="9" type="ORF">CW311_07715</name>
</gene>
<dbReference type="PROSITE" id="PS00062">
    <property type="entry name" value="ALDOKETO_REDUCTASE_2"/>
    <property type="match status" value="1"/>
</dbReference>
<dbReference type="CDD" id="cd19139">
    <property type="entry name" value="AKR_AKR3F2"/>
    <property type="match status" value="1"/>
</dbReference>
<dbReference type="PANTHER" id="PTHR43827">
    <property type="entry name" value="2,5-DIKETO-D-GLUCONIC ACID REDUCTASE"/>
    <property type="match status" value="1"/>
</dbReference>
<proteinExistence type="inferred from homology"/>
<dbReference type="PANTHER" id="PTHR43827:SF3">
    <property type="entry name" value="NADP-DEPENDENT OXIDOREDUCTASE DOMAIN-CONTAINING PROTEIN"/>
    <property type="match status" value="1"/>
</dbReference>
<comment type="similarity">
    <text evidence="1">Belongs to the aldo/keto reductase family.</text>
</comment>
<feature type="domain" description="NADP-dependent oxidoreductase" evidence="8">
    <location>
        <begin position="7"/>
        <end position="250"/>
    </location>
</feature>